<accession>A0A1S7FSD3</accession>
<proteinExistence type="predicted"/>
<name>A0A1S7FSD3_9LIST</name>
<dbReference type="AlphaFoldDB" id="A0A1S7FSD3"/>
<dbReference type="KEGG" id="lwi:UE46_04090"/>
<keyword evidence="3" id="KW-1185">Reference proteome</keyword>
<evidence type="ECO:0000259" key="1">
    <source>
        <dbReference type="Pfam" id="PF14024"/>
    </source>
</evidence>
<feature type="domain" description="DUF4240" evidence="1">
    <location>
        <begin position="1"/>
        <end position="131"/>
    </location>
</feature>
<dbReference type="EMBL" id="CP011102">
    <property type="protein sequence ID" value="AQY50287.1"/>
    <property type="molecule type" value="Genomic_DNA"/>
</dbReference>
<sequence length="192" mass="22285">MHKQKFWKIIHTCVKRSKGDIELYEEQLEKQLNKLTIDNLIKWQLIFDEYHELSKSERLWAAAYLLNDGASDDGFDYFRAWLISHGEDIFLKVVADPDMLGTLISADIETLDEDFLGEFEEIMYVASYVYAEKTGDDDDEQFFNACEQFALTDHEKKEISQDVKLPEALDWDEDSNLALIFPQIAALKGEDA</sequence>
<evidence type="ECO:0000313" key="2">
    <source>
        <dbReference type="EMBL" id="AQY50287.1"/>
    </source>
</evidence>
<dbReference type="RefSeq" id="WP_036059191.1">
    <property type="nucleotide sequence ID" value="NZ_CP011102.1"/>
</dbReference>
<dbReference type="Pfam" id="PF14024">
    <property type="entry name" value="DUF4240"/>
    <property type="match status" value="1"/>
</dbReference>
<evidence type="ECO:0000313" key="3">
    <source>
        <dbReference type="Proteomes" id="UP000223060"/>
    </source>
</evidence>
<protein>
    <recommendedName>
        <fullName evidence="1">DUF4240 domain-containing protein</fullName>
    </recommendedName>
</protein>
<gene>
    <name evidence="2" type="ORF">UE46_04090</name>
</gene>
<organism evidence="2 3">
    <name type="scientific">Listeria weihenstephanensis</name>
    <dbReference type="NCBI Taxonomy" id="1006155"/>
    <lineage>
        <taxon>Bacteria</taxon>
        <taxon>Bacillati</taxon>
        <taxon>Bacillota</taxon>
        <taxon>Bacilli</taxon>
        <taxon>Bacillales</taxon>
        <taxon>Listeriaceae</taxon>
        <taxon>Listeria</taxon>
    </lineage>
</organism>
<dbReference type="Proteomes" id="UP000223060">
    <property type="component" value="Chromosome"/>
</dbReference>
<dbReference type="InterPro" id="IPR025334">
    <property type="entry name" value="DUF4240"/>
</dbReference>
<reference evidence="3" key="1">
    <citation type="submission" date="2015-03" db="EMBL/GenBank/DDBJ databases">
        <authorList>
            <person name="Ferrari E."/>
            <person name="Walter M.C."/>
            <person name="Huptas C."/>
            <person name="Scherer S."/>
            <person name="Mueller-Herbst S."/>
        </authorList>
    </citation>
    <scope>NUCLEOTIDE SEQUENCE [LARGE SCALE GENOMIC DNA]</scope>
    <source>
        <strain evidence="3">LWP01</strain>
    </source>
</reference>